<keyword evidence="1" id="KW-0227">DNA damage</keyword>
<feature type="domain" description="UmuC" evidence="3">
    <location>
        <begin position="59"/>
        <end position="127"/>
    </location>
</feature>
<protein>
    <submittedName>
        <fullName evidence="4">DNA polymerase Y family protein</fullName>
    </submittedName>
</protein>
<evidence type="ECO:0000313" key="4">
    <source>
        <dbReference type="EMBL" id="MBK0420368.1"/>
    </source>
</evidence>
<accession>A0A934Q9P6</accession>
<dbReference type="Pfam" id="PF00817">
    <property type="entry name" value="IMS"/>
    <property type="match status" value="1"/>
</dbReference>
<dbReference type="InterPro" id="IPR001126">
    <property type="entry name" value="UmuC"/>
</dbReference>
<dbReference type="AlphaFoldDB" id="A0A934Q9P6"/>
<feature type="region of interest" description="Disordered" evidence="2">
    <location>
        <begin position="435"/>
        <end position="467"/>
    </location>
</feature>
<sequence>MTGGTQRVLVLWIPDWPIHAHRLEQEERREQPEQPERARQSAQPTRPSDEHGGREAPAPVALIAQHRVVACSAPARARGVRIGIREREAQLRCPEIALLPHDPEVDERRFAPVLSAVEGLVPGIDPIRPGLCAMRARGPARYYGGEPAAAEAVLGLAADLGFAEARAGLADGRFAAEQAARAQSADPGVQAPTESVRIVASEDTARFLSALPISRAAPRELCDVLTGLGIHTLGAFAAIPEDAVRQRFGTPGLEIHRTASARSTAGDPSAAVRPRPPARELAAHLSFEPPLDGADQLAFACSALAEQFVSGLREEALICTEIRIELTDDIGIRHERSWAHPQHFTGADVVNRVRWQAASLPRSAERGGAGIARVLLAPARTDRAAAHEPGLWSSDADERVHHHLSRVQSMLGHEGVVVAELSGGRLAADRQRFVPWGTTPAGGARHRPRRSDRSGPWPGHLPAPSPSTVFPSPVGAALLDGGGASVGIDDEDRLTAPPARLSVSTTPALAAVVGWSRPWPIRERWWEEEPERFRLQVQLEDGDAWLLLHRSGRWFAEGRYA</sequence>
<dbReference type="PANTHER" id="PTHR35369:SF2">
    <property type="entry name" value="BLR3025 PROTEIN"/>
    <property type="match status" value="1"/>
</dbReference>
<dbReference type="RefSeq" id="WP_200116505.1">
    <property type="nucleotide sequence ID" value="NZ_JAEHOH010000027.1"/>
</dbReference>
<evidence type="ECO:0000313" key="5">
    <source>
        <dbReference type="Proteomes" id="UP000608530"/>
    </source>
</evidence>
<comment type="caution">
    <text evidence="4">The sequence shown here is derived from an EMBL/GenBank/DDBJ whole genome shotgun (WGS) entry which is preliminary data.</text>
</comment>
<reference evidence="4" key="1">
    <citation type="submission" date="2020-12" db="EMBL/GenBank/DDBJ databases">
        <title>Leucobacter sp. CAS1, isolated from Chromium sludge.</title>
        <authorList>
            <person name="Xu Z."/>
        </authorList>
    </citation>
    <scope>NUCLEOTIDE SEQUENCE</scope>
    <source>
        <strain evidence="4">CSA1</strain>
    </source>
</reference>
<dbReference type="PROSITE" id="PS50173">
    <property type="entry name" value="UMUC"/>
    <property type="match status" value="1"/>
</dbReference>
<feature type="compositionally biased region" description="Basic and acidic residues" evidence="2">
    <location>
        <begin position="23"/>
        <end position="39"/>
    </location>
</feature>
<dbReference type="InterPro" id="IPR050356">
    <property type="entry name" value="SulA_CellDiv_inhibitor"/>
</dbReference>
<name>A0A934Q9P6_9MICO</name>
<organism evidence="4 5">
    <name type="scientific">Leucobacter chromiisoli</name>
    <dbReference type="NCBI Taxonomy" id="2796471"/>
    <lineage>
        <taxon>Bacteria</taxon>
        <taxon>Bacillati</taxon>
        <taxon>Actinomycetota</taxon>
        <taxon>Actinomycetes</taxon>
        <taxon>Micrococcales</taxon>
        <taxon>Microbacteriaceae</taxon>
        <taxon>Leucobacter</taxon>
    </lineage>
</organism>
<evidence type="ECO:0000256" key="1">
    <source>
        <dbReference type="ARBA" id="ARBA00022763"/>
    </source>
</evidence>
<feature type="region of interest" description="Disordered" evidence="2">
    <location>
        <begin position="23"/>
        <end position="55"/>
    </location>
</feature>
<dbReference type="SUPFAM" id="SSF56672">
    <property type="entry name" value="DNA/RNA polymerases"/>
    <property type="match status" value="1"/>
</dbReference>
<dbReference type="EMBL" id="JAEHOH010000027">
    <property type="protein sequence ID" value="MBK0420368.1"/>
    <property type="molecule type" value="Genomic_DNA"/>
</dbReference>
<dbReference type="GO" id="GO:0006281">
    <property type="term" value="P:DNA repair"/>
    <property type="evidence" value="ECO:0007669"/>
    <property type="project" value="InterPro"/>
</dbReference>
<keyword evidence="5" id="KW-1185">Reference proteome</keyword>
<gene>
    <name evidence="4" type="ORF">JD276_15165</name>
</gene>
<evidence type="ECO:0000259" key="3">
    <source>
        <dbReference type="PROSITE" id="PS50173"/>
    </source>
</evidence>
<dbReference type="InterPro" id="IPR043502">
    <property type="entry name" value="DNA/RNA_pol_sf"/>
</dbReference>
<proteinExistence type="predicted"/>
<evidence type="ECO:0000256" key="2">
    <source>
        <dbReference type="SAM" id="MobiDB-lite"/>
    </source>
</evidence>
<dbReference type="Gene3D" id="3.40.1170.60">
    <property type="match status" value="1"/>
</dbReference>
<dbReference type="Proteomes" id="UP000608530">
    <property type="component" value="Unassembled WGS sequence"/>
</dbReference>
<dbReference type="CDD" id="cd03468">
    <property type="entry name" value="PolY_like"/>
    <property type="match status" value="1"/>
</dbReference>
<dbReference type="PANTHER" id="PTHR35369">
    <property type="entry name" value="BLR3025 PROTEIN-RELATED"/>
    <property type="match status" value="1"/>
</dbReference>